<comment type="similarity">
    <text evidence="3 10">Belongs to the phytosulfokine family.</text>
</comment>
<evidence type="ECO:0000256" key="1">
    <source>
        <dbReference type="ARBA" id="ARBA00003158"/>
    </source>
</evidence>
<dbReference type="GO" id="GO:0005576">
    <property type="term" value="C:extracellular region"/>
    <property type="evidence" value="ECO:0007669"/>
    <property type="project" value="UniProtKB-SubCell"/>
</dbReference>
<keyword evidence="5 10" id="KW-0964">Secreted</keyword>
<sequence>MSKKMSFVLISFLLMACLARAGRPGPLDQKKNGSDQAAAKMSVAERGELGCEGVGEDECLMRRTMVANTDYIYTQKHP</sequence>
<dbReference type="Proteomes" id="UP001327560">
    <property type="component" value="Chromosome 1"/>
</dbReference>
<dbReference type="GO" id="GO:0030154">
    <property type="term" value="P:cell differentiation"/>
    <property type="evidence" value="ECO:0007669"/>
    <property type="project" value="UniProtKB-UniRule"/>
</dbReference>
<keyword evidence="8 10" id="KW-0221">Differentiation</keyword>
<protein>
    <recommendedName>
        <fullName evidence="10">Phytosulfokine</fullName>
    </recommendedName>
    <component>
        <recommendedName>
            <fullName evidence="10">Phytosulfokine-alpha</fullName>
            <shortName evidence="10">PSK-alpha</shortName>
            <shortName evidence="10">Phytosulfokine-a</shortName>
        </recommendedName>
    </component>
    <component>
        <recommendedName>
            <fullName evidence="10">Phytosulfokine-beta</fullName>
            <shortName evidence="10">PSK-beta</shortName>
            <shortName evidence="10">Phytosulfokine-b</shortName>
        </recommendedName>
    </component>
</protein>
<dbReference type="GO" id="GO:0008283">
    <property type="term" value="P:cell population proliferation"/>
    <property type="evidence" value="ECO:0007669"/>
    <property type="project" value="UniProtKB-UniRule"/>
</dbReference>
<evidence type="ECO:0000256" key="5">
    <source>
        <dbReference type="ARBA" id="ARBA00022525"/>
    </source>
</evidence>
<dbReference type="InterPro" id="IPR009438">
    <property type="entry name" value="Phytosulfokine"/>
</dbReference>
<comment type="PTM">
    <text evidence="10">PSK-alpha is produced by endopeptidase digestion. PSK-beta is produced from PSK-alpha by exopeptidase digestion.</text>
</comment>
<accession>A0AAQ3JKW3</accession>
<comment type="subcellular location">
    <subcellularLocation>
        <location evidence="2 10">Secreted</location>
    </subcellularLocation>
</comment>
<evidence type="ECO:0000256" key="8">
    <source>
        <dbReference type="ARBA" id="ARBA00022782"/>
    </source>
</evidence>
<reference evidence="11 12" key="1">
    <citation type="submission" date="2023-10" db="EMBL/GenBank/DDBJ databases">
        <title>Chromosome-scale genome assembly provides insights into flower coloration mechanisms of Canna indica.</title>
        <authorList>
            <person name="Li C."/>
        </authorList>
    </citation>
    <scope>NUCLEOTIDE SEQUENCE [LARGE SCALE GENOMIC DNA]</scope>
    <source>
        <tissue evidence="11">Flower</tissue>
    </source>
</reference>
<evidence type="ECO:0000256" key="3">
    <source>
        <dbReference type="ARBA" id="ARBA00010781"/>
    </source>
</evidence>
<evidence type="ECO:0000256" key="10">
    <source>
        <dbReference type="RuleBase" id="RU368031"/>
    </source>
</evidence>
<keyword evidence="7 10" id="KW-0732">Signal</keyword>
<evidence type="ECO:0000313" key="12">
    <source>
        <dbReference type="Proteomes" id="UP001327560"/>
    </source>
</evidence>
<evidence type="ECO:0000256" key="9">
    <source>
        <dbReference type="ARBA" id="ARBA00023030"/>
    </source>
</evidence>
<evidence type="ECO:0000256" key="6">
    <source>
        <dbReference type="ARBA" id="ARBA00022641"/>
    </source>
</evidence>
<dbReference type="PROSITE" id="PS51257">
    <property type="entry name" value="PROKAR_LIPOPROTEIN"/>
    <property type="match status" value="1"/>
</dbReference>
<dbReference type="PANTHER" id="PTHR33285:SF55">
    <property type="entry name" value="PHYTOSULFOKINES 3"/>
    <property type="match status" value="1"/>
</dbReference>
<dbReference type="AlphaFoldDB" id="A0AAQ3JKW3"/>
<comment type="function">
    <text evidence="1 10">Promotes plant cell differentiation, organogenesis and somatic embryogenesis as well as cell proliferation.</text>
</comment>
<keyword evidence="12" id="KW-1185">Reference proteome</keyword>
<keyword evidence="4 10" id="KW-0217">Developmental protein</keyword>
<comment type="PTM">
    <text evidence="10">Sulfation is important for activity and for the binding to a putative membrane receptor.</text>
</comment>
<gene>
    <name evidence="11" type="ORF">Cni_G00375</name>
</gene>
<dbReference type="Pfam" id="PF06404">
    <property type="entry name" value="PSK"/>
    <property type="match status" value="1"/>
</dbReference>
<keyword evidence="9 10" id="KW-0339">Growth factor</keyword>
<dbReference type="EMBL" id="CP136890">
    <property type="protein sequence ID" value="WOK91684.1"/>
    <property type="molecule type" value="Genomic_DNA"/>
</dbReference>
<dbReference type="PANTHER" id="PTHR33285">
    <property type="entry name" value="PHYTOSULFOKINES 3"/>
    <property type="match status" value="1"/>
</dbReference>
<organism evidence="11 12">
    <name type="scientific">Canna indica</name>
    <name type="common">Indian-shot</name>
    <dbReference type="NCBI Taxonomy" id="4628"/>
    <lineage>
        <taxon>Eukaryota</taxon>
        <taxon>Viridiplantae</taxon>
        <taxon>Streptophyta</taxon>
        <taxon>Embryophyta</taxon>
        <taxon>Tracheophyta</taxon>
        <taxon>Spermatophyta</taxon>
        <taxon>Magnoliopsida</taxon>
        <taxon>Liliopsida</taxon>
        <taxon>Zingiberales</taxon>
        <taxon>Cannaceae</taxon>
        <taxon>Canna</taxon>
    </lineage>
</organism>
<evidence type="ECO:0000256" key="7">
    <source>
        <dbReference type="ARBA" id="ARBA00022729"/>
    </source>
</evidence>
<dbReference type="GO" id="GO:0008083">
    <property type="term" value="F:growth factor activity"/>
    <property type="evidence" value="ECO:0007669"/>
    <property type="project" value="UniProtKB-UniRule"/>
</dbReference>
<proteinExistence type="inferred from homology"/>
<feature type="signal peptide" evidence="10">
    <location>
        <begin position="1"/>
        <end position="21"/>
    </location>
</feature>
<evidence type="ECO:0000256" key="2">
    <source>
        <dbReference type="ARBA" id="ARBA00004613"/>
    </source>
</evidence>
<name>A0AAQ3JKW3_9LILI</name>
<evidence type="ECO:0000256" key="4">
    <source>
        <dbReference type="ARBA" id="ARBA00022473"/>
    </source>
</evidence>
<evidence type="ECO:0000313" key="11">
    <source>
        <dbReference type="EMBL" id="WOK91684.1"/>
    </source>
</evidence>
<keyword evidence="6 10" id="KW-0765">Sulfation</keyword>
<feature type="chain" id="PRO_5042671069" description="Phytosulfokine" evidence="10">
    <location>
        <begin position="22"/>
        <end position="78"/>
    </location>
</feature>